<dbReference type="PANTHER" id="PTHR21596">
    <property type="entry name" value="RIBONUCLEASE P SUBUNIT P38"/>
    <property type="match status" value="1"/>
</dbReference>
<organism evidence="7 8">
    <name type="scientific">Quillaja saponaria</name>
    <name type="common">Soap bark tree</name>
    <dbReference type="NCBI Taxonomy" id="32244"/>
    <lineage>
        <taxon>Eukaryota</taxon>
        <taxon>Viridiplantae</taxon>
        <taxon>Streptophyta</taxon>
        <taxon>Embryophyta</taxon>
        <taxon>Tracheophyta</taxon>
        <taxon>Spermatophyta</taxon>
        <taxon>Magnoliopsida</taxon>
        <taxon>eudicotyledons</taxon>
        <taxon>Gunneridae</taxon>
        <taxon>Pentapetalae</taxon>
        <taxon>rosids</taxon>
        <taxon>fabids</taxon>
        <taxon>Fabales</taxon>
        <taxon>Quillajaceae</taxon>
        <taxon>Quillaja</taxon>
    </lineage>
</organism>
<keyword evidence="1 3" id="KW-0175">Coiled coil</keyword>
<evidence type="ECO:0000259" key="5">
    <source>
        <dbReference type="Pfam" id="PF03469"/>
    </source>
</evidence>
<dbReference type="InterPro" id="IPR005380">
    <property type="entry name" value="XS_domain"/>
</dbReference>
<feature type="domain" description="Zinc finger-XS" evidence="6">
    <location>
        <begin position="39"/>
        <end position="79"/>
    </location>
</feature>
<dbReference type="InterPro" id="IPR005379">
    <property type="entry name" value="FDM1-5/IDN2_XH"/>
</dbReference>
<reference evidence="7 8" key="1">
    <citation type="journal article" date="2023" name="Science">
        <title>Elucidation of the pathway for biosynthesis of saponin adjuvants from the soapbark tree.</title>
        <authorList>
            <person name="Reed J."/>
            <person name="Orme A."/>
            <person name="El-Demerdash A."/>
            <person name="Owen C."/>
            <person name="Martin L.B.B."/>
            <person name="Misra R.C."/>
            <person name="Kikuchi S."/>
            <person name="Rejzek M."/>
            <person name="Martin A.C."/>
            <person name="Harkess A."/>
            <person name="Leebens-Mack J."/>
            <person name="Louveau T."/>
            <person name="Stephenson M.J."/>
            <person name="Osbourn A."/>
        </authorList>
    </citation>
    <scope>NUCLEOTIDE SEQUENCE [LARGE SCALE GENOMIC DNA]</scope>
    <source>
        <strain evidence="7">S10</strain>
    </source>
</reference>
<dbReference type="InterPro" id="IPR045177">
    <property type="entry name" value="FDM1-5/IDN2"/>
</dbReference>
<evidence type="ECO:0000259" key="6">
    <source>
        <dbReference type="Pfam" id="PF03470"/>
    </source>
</evidence>
<dbReference type="Gene3D" id="3.30.70.2890">
    <property type="entry name" value="XS domain"/>
    <property type="match status" value="1"/>
</dbReference>
<sequence length="550" mass="64582">MSKSQDFSDSELEDYKYRYYEDLKKGRHTVKVSNSVYRCPFCPGKRKQDYLFKELLQHASGLGSSSGRDVKEKAKHLGLERYMRRHLDVKGQPAPSTKVECSRPEHDQLFVWPWMGIVANIRTEWKDGRHVGESGSKLRDDLARKGFNPLRVHPLWSRLGHSGLAIVEFDKDWAGFNNAMSFEKSFEVDHCGKRDYYGTGKLGDKLYGWVARDDDYNLKSLVGDHLRRNGDLKTVSGKQAEDQRKATTLVSKLTNTLEVKSMCLKEMQCKYNETNASLNKVMELKEAMLKSYNDEIRRMQHDAHDHFQKIFLEHEKVTHHLEAQKMELQKREKQLQQREAQNETERQKLYHEKKMNERATLEQKKADEQVLQLAEQQKKEKEKLHKKIIELERKLDAKQALELEIERMRGALQVMKHMGEDGDVDVKKKMEEIRVDLKDKEEEWEGMEELNQALIVKERKSNDELQDARKELISEVIDEGDEKLKNLKIEYGDDLYWAVTAALLEMNEYNASGRYPVPELWNFKEGRKASLKEGVLHILKQWKLLKRRKT</sequence>
<gene>
    <name evidence="7" type="ORF">O6P43_000201</name>
</gene>
<dbReference type="GO" id="GO:0080188">
    <property type="term" value="P:gene silencing by siRNA-directed DNA methylation"/>
    <property type="evidence" value="ECO:0007669"/>
    <property type="project" value="InterPro"/>
</dbReference>
<evidence type="ECO:0000256" key="2">
    <source>
        <dbReference type="ARBA" id="ARBA00023158"/>
    </source>
</evidence>
<dbReference type="InterPro" id="IPR038588">
    <property type="entry name" value="XS_domain_sf"/>
</dbReference>
<dbReference type="Proteomes" id="UP001163823">
    <property type="component" value="Chromosome 1"/>
</dbReference>
<dbReference type="Pfam" id="PF03468">
    <property type="entry name" value="XS"/>
    <property type="match status" value="1"/>
</dbReference>
<keyword evidence="2" id="KW-0943">RNA-mediated gene silencing</keyword>
<dbReference type="Pfam" id="PF03470">
    <property type="entry name" value="zf-XS"/>
    <property type="match status" value="1"/>
</dbReference>
<dbReference type="KEGG" id="qsa:O6P43_000201"/>
<dbReference type="AlphaFoldDB" id="A0AAD7QG13"/>
<evidence type="ECO:0000313" key="7">
    <source>
        <dbReference type="EMBL" id="KAJ7980847.1"/>
    </source>
</evidence>
<evidence type="ECO:0000259" key="4">
    <source>
        <dbReference type="Pfam" id="PF03468"/>
    </source>
</evidence>
<feature type="domain" description="Factor of DNA methylation 1-5/IDN2" evidence="5">
    <location>
        <begin position="472"/>
        <end position="548"/>
    </location>
</feature>
<feature type="domain" description="XS" evidence="4">
    <location>
        <begin position="107"/>
        <end position="217"/>
    </location>
</feature>
<dbReference type="InterPro" id="IPR005381">
    <property type="entry name" value="Znf-XS_domain"/>
</dbReference>
<protein>
    <submittedName>
        <fullName evidence="7">Factor of DNA methylation 1-like</fullName>
    </submittedName>
</protein>
<dbReference type="EMBL" id="JARAOO010000001">
    <property type="protein sequence ID" value="KAJ7980847.1"/>
    <property type="molecule type" value="Genomic_DNA"/>
</dbReference>
<keyword evidence="8" id="KW-1185">Reference proteome</keyword>
<proteinExistence type="predicted"/>
<evidence type="ECO:0000313" key="8">
    <source>
        <dbReference type="Proteomes" id="UP001163823"/>
    </source>
</evidence>
<name>A0AAD7QG13_QUISA</name>
<dbReference type="Pfam" id="PF03469">
    <property type="entry name" value="XH"/>
    <property type="match status" value="1"/>
</dbReference>
<dbReference type="PANTHER" id="PTHR21596:SF23">
    <property type="entry name" value="FACTOR OF DNA METHYLATION 4"/>
    <property type="match status" value="1"/>
</dbReference>
<dbReference type="CDD" id="cd12266">
    <property type="entry name" value="RRM_like_XS"/>
    <property type="match status" value="1"/>
</dbReference>
<evidence type="ECO:0000256" key="3">
    <source>
        <dbReference type="SAM" id="Coils"/>
    </source>
</evidence>
<accession>A0AAD7QG13</accession>
<feature type="coiled-coil region" evidence="3">
    <location>
        <begin position="275"/>
        <end position="475"/>
    </location>
</feature>
<evidence type="ECO:0000256" key="1">
    <source>
        <dbReference type="ARBA" id="ARBA00023054"/>
    </source>
</evidence>
<comment type="caution">
    <text evidence="7">The sequence shown here is derived from an EMBL/GenBank/DDBJ whole genome shotgun (WGS) entry which is preliminary data.</text>
</comment>